<comment type="caution">
    <text evidence="19">The sequence shown here is derived from an EMBL/GenBank/DDBJ whole genome shotgun (WGS) entry which is preliminary data.</text>
</comment>
<feature type="domain" description="Soluble ligand binding" evidence="17">
    <location>
        <begin position="308"/>
        <end position="356"/>
    </location>
</feature>
<feature type="signal peptide" evidence="15">
    <location>
        <begin position="1"/>
        <end position="33"/>
    </location>
</feature>
<comment type="subcellular location">
    <subcellularLocation>
        <location evidence="1">Cell outer membrane</location>
        <topology evidence="1">Multi-pass membrane protein</topology>
    </subcellularLocation>
</comment>
<keyword evidence="4" id="KW-1134">Transmembrane beta strand</keyword>
<gene>
    <name evidence="19" type="ORF">CWI84_06485</name>
</gene>
<accession>A0A432ZQT5</accession>
<keyword evidence="6" id="KW-0812">Transmembrane</keyword>
<evidence type="ECO:0000256" key="2">
    <source>
        <dbReference type="ARBA" id="ARBA00009450"/>
    </source>
</evidence>
<dbReference type="GO" id="GO:0009279">
    <property type="term" value="C:cell outer membrane"/>
    <property type="evidence" value="ECO:0007669"/>
    <property type="project" value="UniProtKB-SubCell"/>
</dbReference>
<comment type="similarity">
    <text evidence="2">Belongs to the BexD/CtrA/VexA family.</text>
</comment>
<evidence type="ECO:0000256" key="7">
    <source>
        <dbReference type="ARBA" id="ARBA00022729"/>
    </source>
</evidence>
<feature type="chain" id="PRO_5019467724" evidence="15">
    <location>
        <begin position="34"/>
        <end position="928"/>
    </location>
</feature>
<proteinExistence type="inferred from homology"/>
<evidence type="ECO:0000256" key="5">
    <source>
        <dbReference type="ARBA" id="ARBA00022597"/>
    </source>
</evidence>
<protein>
    <submittedName>
        <fullName evidence="19">Polysaccharide biosynthesis protein</fullName>
    </submittedName>
</protein>
<evidence type="ECO:0000256" key="14">
    <source>
        <dbReference type="ARBA" id="ARBA00023288"/>
    </source>
</evidence>
<dbReference type="GO" id="GO:0046930">
    <property type="term" value="C:pore complex"/>
    <property type="evidence" value="ECO:0007669"/>
    <property type="project" value="UniProtKB-KW"/>
</dbReference>
<evidence type="ECO:0000256" key="9">
    <source>
        <dbReference type="ARBA" id="ARBA00023065"/>
    </source>
</evidence>
<evidence type="ECO:0000313" key="19">
    <source>
        <dbReference type="EMBL" id="RUO80274.1"/>
    </source>
</evidence>
<evidence type="ECO:0000256" key="11">
    <source>
        <dbReference type="ARBA" id="ARBA00023136"/>
    </source>
</evidence>
<dbReference type="EMBL" id="PIQH01000005">
    <property type="protein sequence ID" value="RUO80274.1"/>
    <property type="molecule type" value="Genomic_DNA"/>
</dbReference>
<evidence type="ECO:0000259" key="18">
    <source>
        <dbReference type="Pfam" id="PF22461"/>
    </source>
</evidence>
<dbReference type="InterPro" id="IPR049712">
    <property type="entry name" value="Poly_export"/>
</dbReference>
<organism evidence="19 20">
    <name type="scientific">Idiomarina tyrosinivorans</name>
    <dbReference type="NCBI Taxonomy" id="1445662"/>
    <lineage>
        <taxon>Bacteria</taxon>
        <taxon>Pseudomonadati</taxon>
        <taxon>Pseudomonadota</taxon>
        <taxon>Gammaproteobacteria</taxon>
        <taxon>Alteromonadales</taxon>
        <taxon>Idiomarinaceae</taxon>
        <taxon>Idiomarina</taxon>
    </lineage>
</organism>
<keyword evidence="10" id="KW-0626">Porin</keyword>
<dbReference type="Pfam" id="PF10531">
    <property type="entry name" value="SLBB"/>
    <property type="match status" value="4"/>
</dbReference>
<keyword evidence="3" id="KW-0813">Transport</keyword>
<feature type="domain" description="Soluble ligand binding" evidence="17">
    <location>
        <begin position="824"/>
        <end position="871"/>
    </location>
</feature>
<feature type="domain" description="Polysaccharide export protein N-terminal" evidence="16">
    <location>
        <begin position="144"/>
        <end position="217"/>
    </location>
</feature>
<dbReference type="Pfam" id="PF02563">
    <property type="entry name" value="Poly_export"/>
    <property type="match status" value="1"/>
</dbReference>
<feature type="domain" description="Soluble ligand binding" evidence="17">
    <location>
        <begin position="690"/>
        <end position="723"/>
    </location>
</feature>
<dbReference type="InterPro" id="IPR054765">
    <property type="entry name" value="SLBB_dom"/>
</dbReference>
<keyword evidence="12" id="KW-0564">Palmitate</keyword>
<evidence type="ECO:0000256" key="4">
    <source>
        <dbReference type="ARBA" id="ARBA00022452"/>
    </source>
</evidence>
<evidence type="ECO:0000256" key="1">
    <source>
        <dbReference type="ARBA" id="ARBA00004571"/>
    </source>
</evidence>
<keyword evidence="5" id="KW-0762">Sugar transport</keyword>
<feature type="domain" description="SLBB" evidence="18">
    <location>
        <begin position="225"/>
        <end position="302"/>
    </location>
</feature>
<evidence type="ECO:0000256" key="15">
    <source>
        <dbReference type="SAM" id="SignalP"/>
    </source>
</evidence>
<feature type="domain" description="Soluble ligand binding" evidence="17">
    <location>
        <begin position="599"/>
        <end position="643"/>
    </location>
</feature>
<keyword evidence="8" id="KW-0625">Polysaccharide transport</keyword>
<dbReference type="AlphaFoldDB" id="A0A432ZQT5"/>
<keyword evidence="7 15" id="KW-0732">Signal</keyword>
<evidence type="ECO:0000256" key="8">
    <source>
        <dbReference type="ARBA" id="ARBA00023047"/>
    </source>
</evidence>
<evidence type="ECO:0000259" key="16">
    <source>
        <dbReference type="Pfam" id="PF02563"/>
    </source>
</evidence>
<evidence type="ECO:0000313" key="20">
    <source>
        <dbReference type="Proteomes" id="UP000287996"/>
    </source>
</evidence>
<keyword evidence="20" id="KW-1185">Reference proteome</keyword>
<evidence type="ECO:0000256" key="3">
    <source>
        <dbReference type="ARBA" id="ARBA00022448"/>
    </source>
</evidence>
<evidence type="ECO:0000256" key="6">
    <source>
        <dbReference type="ARBA" id="ARBA00022692"/>
    </source>
</evidence>
<evidence type="ECO:0000256" key="12">
    <source>
        <dbReference type="ARBA" id="ARBA00023139"/>
    </source>
</evidence>
<keyword evidence="14" id="KW-0449">Lipoprotein</keyword>
<dbReference type="OrthoDB" id="9808948at2"/>
<dbReference type="GO" id="GO:0006811">
    <property type="term" value="P:monoatomic ion transport"/>
    <property type="evidence" value="ECO:0007669"/>
    <property type="project" value="UniProtKB-KW"/>
</dbReference>
<dbReference type="PANTHER" id="PTHR33619">
    <property type="entry name" value="POLYSACCHARIDE EXPORT PROTEIN GFCE-RELATED"/>
    <property type="match status" value="1"/>
</dbReference>
<reference evidence="19 20" key="1">
    <citation type="journal article" date="2011" name="Front. Microbiol.">
        <title>Genomic signatures of strain selection and enhancement in Bacillus atrophaeus var. globigii, a historical biowarfare simulant.</title>
        <authorList>
            <person name="Gibbons H.S."/>
            <person name="Broomall S.M."/>
            <person name="McNew L.A."/>
            <person name="Daligault H."/>
            <person name="Chapman C."/>
            <person name="Bruce D."/>
            <person name="Karavis M."/>
            <person name="Krepps M."/>
            <person name="McGregor P.A."/>
            <person name="Hong C."/>
            <person name="Park K.H."/>
            <person name="Akmal A."/>
            <person name="Feldman A."/>
            <person name="Lin J.S."/>
            <person name="Chang W.E."/>
            <person name="Higgs B.W."/>
            <person name="Demirev P."/>
            <person name="Lindquist J."/>
            <person name="Liem A."/>
            <person name="Fochler E."/>
            <person name="Read T.D."/>
            <person name="Tapia R."/>
            <person name="Johnson S."/>
            <person name="Bishop-Lilly K.A."/>
            <person name="Detter C."/>
            <person name="Han C."/>
            <person name="Sozhamannan S."/>
            <person name="Rosenzweig C.N."/>
            <person name="Skowronski E.W."/>
        </authorList>
    </citation>
    <scope>NUCLEOTIDE SEQUENCE [LARGE SCALE GENOMIC DNA]</scope>
    <source>
        <strain evidence="19 20">CC-PW-9</strain>
    </source>
</reference>
<dbReference type="Pfam" id="PF22461">
    <property type="entry name" value="SLBB_2"/>
    <property type="match status" value="1"/>
</dbReference>
<sequence>MFVNSQFSRFLQRMSGALLLMASLFMVAVVPTAAQTMPTQQQLEQFKKLPRAQQQALAQQYGIDLSQLSQDTAQQTGPTQQTTDTVNPRLEDQQDAMGMNIPLDQLTPAQLAERLNEEDRKLKPFGYDIFAGQPSTYAPVSNAPVPANYLVGIGDSLRVQLFGKENNQYVIPVTREGTIVIPGLAPINVAGLHYDEVKALISSTVKERMIGMDAAVSMAELRSMQVFVVGEAYQPGAYTVSSLTTISQALFLSGGVSDIASLRNIQLKRNGKVVTNFDLYDLLTKGDNSHDLLLRHGDVVFIPARGPMVTVAGEVTRPALYEIVPGETWGDVLAFAGGVLPSGYEQAAQLLRYNGGERTVETVNLTKNADELVAKGGDELMVNAVSQQVNKGISVIGAVSRPGYYEFNPGKTIQDILPSVEKSLLPITDLGYGLVVRQGKLHRISVLQFNVAEAIAGKPGENLTLQANDKILLFSRYEAADAEKNQLDQWLRTESDIAKEEREEVIKQYRKNFLAGLLQSDEEALTLDENDQPQRLESFDRELESIFDNQTEEEKAVKQMAEAQRGPDYYSKYSRHNLLQPVLYKLRNQYSSSGTLPLFYVDGEVQTPGVYPLAENSNAQRAVEAAGGLKESAYLKRADITRTEIIDGEATTQYVPVDLAKVMNEETTVPVQGRDQINILTIPSWQNTLKVTLAGEVKFPGTYNIRRGETLSELINRAGGLTQYAFERGAVFTREDLRETEQLQLENLAQQLRREIASNMLTDNGANVSYSELNKLLEDMTRIEAVGRLIINLDDVLAANPNSPNNIQLKDGDRLMVPTVKNTVSIIGEVQLPSSYRYQAGVSLEDYIAKAGGLREKGDEERIYVIKANGAIELPDSSWFAVNQDLVEPGDTIVVPLDSQYVNNIQLWSTTTQIMYQIGVALAAFANL</sequence>
<evidence type="ECO:0000259" key="17">
    <source>
        <dbReference type="Pfam" id="PF10531"/>
    </source>
</evidence>
<dbReference type="GO" id="GO:0015159">
    <property type="term" value="F:polysaccharide transmembrane transporter activity"/>
    <property type="evidence" value="ECO:0007669"/>
    <property type="project" value="InterPro"/>
</dbReference>
<dbReference type="InterPro" id="IPR019554">
    <property type="entry name" value="Soluble_ligand-bd"/>
</dbReference>
<keyword evidence="13" id="KW-0998">Cell outer membrane</keyword>
<evidence type="ECO:0000256" key="10">
    <source>
        <dbReference type="ARBA" id="ARBA00023114"/>
    </source>
</evidence>
<evidence type="ECO:0000256" key="13">
    <source>
        <dbReference type="ARBA" id="ARBA00023237"/>
    </source>
</evidence>
<keyword evidence="9" id="KW-0406">Ion transport</keyword>
<dbReference type="GO" id="GO:0015288">
    <property type="term" value="F:porin activity"/>
    <property type="evidence" value="ECO:0007669"/>
    <property type="project" value="UniProtKB-KW"/>
</dbReference>
<dbReference type="InterPro" id="IPR003715">
    <property type="entry name" value="Poly_export_N"/>
</dbReference>
<dbReference type="PANTHER" id="PTHR33619:SF3">
    <property type="entry name" value="POLYSACCHARIDE EXPORT PROTEIN GFCE-RELATED"/>
    <property type="match status" value="1"/>
</dbReference>
<dbReference type="Proteomes" id="UP000287996">
    <property type="component" value="Unassembled WGS sequence"/>
</dbReference>
<dbReference type="RefSeq" id="WP_126841772.1">
    <property type="nucleotide sequence ID" value="NZ_PIQH01000005.1"/>
</dbReference>
<dbReference type="Gene3D" id="3.10.560.10">
    <property type="entry name" value="Outer membrane lipoprotein wza domain like"/>
    <property type="match status" value="6"/>
</dbReference>
<name>A0A432ZQT5_9GAMM</name>
<keyword evidence="11" id="KW-0472">Membrane</keyword>